<proteinExistence type="predicted"/>
<evidence type="ECO:0000313" key="2">
    <source>
        <dbReference type="WBParaSite" id="RSKR_0000724300.1"/>
    </source>
</evidence>
<sequence length="142" mass="16731">MNTYSLLFFILIIIPVHGGPDENTFELFNQQLQKRLHMNTKCNQVPILYQRNPNGVIRLTERLIRASSKWPQFYHQLAFIPFILKMDSKCKEHASNANYTETVHLEAKKILNEYITLYPYRKTTVTSIKLKNWGTVKDLLKC</sequence>
<accession>A0AC35U344</accession>
<dbReference type="Proteomes" id="UP000095286">
    <property type="component" value="Unplaced"/>
</dbReference>
<name>A0AC35U344_9BILA</name>
<dbReference type="WBParaSite" id="RSKR_0000724300.1">
    <property type="protein sequence ID" value="RSKR_0000724300.1"/>
    <property type="gene ID" value="RSKR_0000724300"/>
</dbReference>
<reference evidence="2" key="1">
    <citation type="submission" date="2016-11" db="UniProtKB">
        <authorList>
            <consortium name="WormBaseParasite"/>
        </authorList>
    </citation>
    <scope>IDENTIFICATION</scope>
    <source>
        <strain evidence="2">KR3021</strain>
    </source>
</reference>
<evidence type="ECO:0000313" key="1">
    <source>
        <dbReference type="Proteomes" id="UP000095286"/>
    </source>
</evidence>
<protein>
    <submittedName>
        <fullName evidence="2">Uncharacterized protein</fullName>
    </submittedName>
</protein>
<organism evidence="1 2">
    <name type="scientific">Rhabditophanes sp. KR3021</name>
    <dbReference type="NCBI Taxonomy" id="114890"/>
    <lineage>
        <taxon>Eukaryota</taxon>
        <taxon>Metazoa</taxon>
        <taxon>Ecdysozoa</taxon>
        <taxon>Nematoda</taxon>
        <taxon>Chromadorea</taxon>
        <taxon>Rhabditida</taxon>
        <taxon>Tylenchina</taxon>
        <taxon>Panagrolaimomorpha</taxon>
        <taxon>Strongyloidoidea</taxon>
        <taxon>Alloionematidae</taxon>
        <taxon>Rhabditophanes</taxon>
    </lineage>
</organism>